<evidence type="ECO:0000313" key="3">
    <source>
        <dbReference type="Proteomes" id="UP001564626"/>
    </source>
</evidence>
<feature type="region of interest" description="Disordered" evidence="1">
    <location>
        <begin position="120"/>
        <end position="140"/>
    </location>
</feature>
<evidence type="ECO:0008006" key="4">
    <source>
        <dbReference type="Google" id="ProtNLM"/>
    </source>
</evidence>
<reference evidence="2 3" key="1">
    <citation type="submission" date="2024-08" db="EMBL/GenBank/DDBJ databases">
        <title>Genome mining of Saccharopolyspora cebuensis PGLac3 from Nigerian medicinal plant.</title>
        <authorList>
            <person name="Ezeobiora C.E."/>
            <person name="Igbokwe N.H."/>
            <person name="Amin D.H."/>
            <person name="Mendie U.E."/>
        </authorList>
    </citation>
    <scope>NUCLEOTIDE SEQUENCE [LARGE SCALE GENOMIC DNA]</scope>
    <source>
        <strain evidence="2 3">PGLac3</strain>
    </source>
</reference>
<keyword evidence="3" id="KW-1185">Reference proteome</keyword>
<dbReference type="EMBL" id="JBGEHV010000097">
    <property type="protein sequence ID" value="MEY8043455.1"/>
    <property type="molecule type" value="Genomic_DNA"/>
</dbReference>
<protein>
    <recommendedName>
        <fullName evidence="4">PE family protein</fullName>
    </recommendedName>
</protein>
<comment type="caution">
    <text evidence="2">The sequence shown here is derived from an EMBL/GenBank/DDBJ whole genome shotgun (WGS) entry which is preliminary data.</text>
</comment>
<organism evidence="2 3">
    <name type="scientific">Saccharopolyspora cebuensis</name>
    <dbReference type="NCBI Taxonomy" id="418759"/>
    <lineage>
        <taxon>Bacteria</taxon>
        <taxon>Bacillati</taxon>
        <taxon>Actinomycetota</taxon>
        <taxon>Actinomycetes</taxon>
        <taxon>Pseudonocardiales</taxon>
        <taxon>Pseudonocardiaceae</taxon>
        <taxon>Saccharopolyspora</taxon>
    </lineage>
</organism>
<dbReference type="Gene3D" id="1.10.287.1060">
    <property type="entry name" value="ESAT-6-like"/>
    <property type="match status" value="1"/>
</dbReference>
<gene>
    <name evidence="2" type="ORF">AB8O55_28950</name>
</gene>
<evidence type="ECO:0000313" key="2">
    <source>
        <dbReference type="EMBL" id="MEY8043455.1"/>
    </source>
</evidence>
<dbReference type="RefSeq" id="WP_345364322.1">
    <property type="nucleotide sequence ID" value="NZ_BAABII010000011.1"/>
</dbReference>
<sequence>MTSAVGGGAGFAGAAIGLKAVAAERDWISKAVGAGKLALEPDAAENAAKHCEDEIDALDDLISRARAIERVHGLGDYPDGQDLQKRFTDKAVDSSAGALPLLREMQAELQKLAESYRQAGKDYRTTDEQIAEDLQRGTGE</sequence>
<proteinExistence type="predicted"/>
<name>A0ABV4CQT6_9PSEU</name>
<evidence type="ECO:0000256" key="1">
    <source>
        <dbReference type="SAM" id="MobiDB-lite"/>
    </source>
</evidence>
<accession>A0ABV4CQT6</accession>
<dbReference type="Proteomes" id="UP001564626">
    <property type="component" value="Unassembled WGS sequence"/>
</dbReference>